<protein>
    <submittedName>
        <fullName evidence="1">Uncharacterized protein</fullName>
    </submittedName>
</protein>
<dbReference type="AlphaFoldDB" id="E4XAP3"/>
<dbReference type="InParanoid" id="E4XAP3"/>
<reference evidence="1" key="1">
    <citation type="journal article" date="2010" name="Science">
        <title>Plasticity of animal genome architecture unmasked by rapid evolution of a pelagic tunicate.</title>
        <authorList>
            <person name="Denoeud F."/>
            <person name="Henriet S."/>
            <person name="Mungpakdee S."/>
            <person name="Aury J.M."/>
            <person name="Da Silva C."/>
            <person name="Brinkmann H."/>
            <person name="Mikhaleva J."/>
            <person name="Olsen L.C."/>
            <person name="Jubin C."/>
            <person name="Canestro C."/>
            <person name="Bouquet J.M."/>
            <person name="Danks G."/>
            <person name="Poulain J."/>
            <person name="Campsteijn C."/>
            <person name="Adamski M."/>
            <person name="Cross I."/>
            <person name="Yadetie F."/>
            <person name="Muffato M."/>
            <person name="Louis A."/>
            <person name="Butcher S."/>
            <person name="Tsagkogeorga G."/>
            <person name="Konrad A."/>
            <person name="Singh S."/>
            <person name="Jensen M.F."/>
            <person name="Cong E.H."/>
            <person name="Eikeseth-Otteraa H."/>
            <person name="Noel B."/>
            <person name="Anthouard V."/>
            <person name="Porcel B.M."/>
            <person name="Kachouri-Lafond R."/>
            <person name="Nishino A."/>
            <person name="Ugolini M."/>
            <person name="Chourrout P."/>
            <person name="Nishida H."/>
            <person name="Aasland R."/>
            <person name="Huzurbazar S."/>
            <person name="Westhof E."/>
            <person name="Delsuc F."/>
            <person name="Lehrach H."/>
            <person name="Reinhardt R."/>
            <person name="Weissenbach J."/>
            <person name="Roy S.W."/>
            <person name="Artiguenave F."/>
            <person name="Postlethwait J.H."/>
            <person name="Manak J.R."/>
            <person name="Thompson E.M."/>
            <person name="Jaillon O."/>
            <person name="Du Pasquier L."/>
            <person name="Boudinot P."/>
            <person name="Liberles D.A."/>
            <person name="Volff J.N."/>
            <person name="Philippe H."/>
            <person name="Lenhard B."/>
            <person name="Roest Crollius H."/>
            <person name="Wincker P."/>
            <person name="Chourrout D."/>
        </authorList>
    </citation>
    <scope>NUCLEOTIDE SEQUENCE [LARGE SCALE GENOMIC DNA]</scope>
</reference>
<dbReference type="EMBL" id="FN653032">
    <property type="protein sequence ID" value="CBY08704.1"/>
    <property type="molecule type" value="Genomic_DNA"/>
</dbReference>
<evidence type="ECO:0000313" key="2">
    <source>
        <dbReference type="Proteomes" id="UP000001307"/>
    </source>
</evidence>
<accession>E4XAP3</accession>
<dbReference type="Proteomes" id="UP000001307">
    <property type="component" value="Unassembled WGS sequence"/>
</dbReference>
<keyword evidence="2" id="KW-1185">Reference proteome</keyword>
<sequence length="72" mass="7858">MNTEKQVEKKESLEKVKTTSAMKMIKKRIKRMSESSTTSCSSEQNVGGVICAKSPEKNAAPKIPALFGAFAH</sequence>
<gene>
    <name evidence="1" type="ORF">GSOID_T00005290001</name>
</gene>
<evidence type="ECO:0000313" key="1">
    <source>
        <dbReference type="EMBL" id="CBY08704.1"/>
    </source>
</evidence>
<proteinExistence type="predicted"/>
<name>E4XAP3_OIKDI</name>
<organism evidence="1">
    <name type="scientific">Oikopleura dioica</name>
    <name type="common">Tunicate</name>
    <dbReference type="NCBI Taxonomy" id="34765"/>
    <lineage>
        <taxon>Eukaryota</taxon>
        <taxon>Metazoa</taxon>
        <taxon>Chordata</taxon>
        <taxon>Tunicata</taxon>
        <taxon>Appendicularia</taxon>
        <taxon>Copelata</taxon>
        <taxon>Oikopleuridae</taxon>
        <taxon>Oikopleura</taxon>
    </lineage>
</organism>